<reference evidence="7" key="1">
    <citation type="submission" date="2021-07" db="EMBL/GenBank/DDBJ databases">
        <title>Complete genome sequencing of a Clostridium isolate.</title>
        <authorList>
            <person name="Ueki A."/>
            <person name="Tonouchi A."/>
        </authorList>
    </citation>
    <scope>NUCLEOTIDE SEQUENCE [LARGE SCALE GENOMIC DNA]</scope>
    <source>
        <strain evidence="7">C5S11</strain>
    </source>
</reference>
<feature type="domain" description="ABC transporter" evidence="5">
    <location>
        <begin position="3"/>
        <end position="231"/>
    </location>
</feature>
<keyword evidence="3" id="KW-0547">Nucleotide-binding</keyword>
<dbReference type="SMART" id="SM00382">
    <property type="entry name" value="AAA"/>
    <property type="match status" value="1"/>
</dbReference>
<dbReference type="Proteomes" id="UP000824633">
    <property type="component" value="Chromosome"/>
</dbReference>
<dbReference type="InterPro" id="IPR003593">
    <property type="entry name" value="AAA+_ATPase"/>
</dbReference>
<evidence type="ECO:0000256" key="4">
    <source>
        <dbReference type="ARBA" id="ARBA00022840"/>
    </source>
</evidence>
<keyword evidence="2" id="KW-0813">Transport</keyword>
<accession>A0ABN6IXD4</accession>
<evidence type="ECO:0000256" key="3">
    <source>
        <dbReference type="ARBA" id="ARBA00022741"/>
    </source>
</evidence>
<dbReference type="GO" id="GO:0005524">
    <property type="term" value="F:ATP binding"/>
    <property type="evidence" value="ECO:0007669"/>
    <property type="project" value="UniProtKB-KW"/>
</dbReference>
<protein>
    <submittedName>
        <fullName evidence="6">ABC transporter ATP-binding protein</fullName>
    </submittedName>
</protein>
<dbReference type="EMBL" id="AP024849">
    <property type="protein sequence ID" value="BCZ46800.1"/>
    <property type="molecule type" value="Genomic_DNA"/>
</dbReference>
<dbReference type="InterPro" id="IPR017871">
    <property type="entry name" value="ABC_transporter-like_CS"/>
</dbReference>
<proteinExistence type="inferred from homology"/>
<organism evidence="6 7">
    <name type="scientific">Clostridium gelidum</name>
    <dbReference type="NCBI Taxonomy" id="704125"/>
    <lineage>
        <taxon>Bacteria</taxon>
        <taxon>Bacillati</taxon>
        <taxon>Bacillota</taxon>
        <taxon>Clostridia</taxon>
        <taxon>Eubacteriales</taxon>
        <taxon>Clostridiaceae</taxon>
        <taxon>Clostridium</taxon>
    </lineage>
</organism>
<evidence type="ECO:0000256" key="1">
    <source>
        <dbReference type="ARBA" id="ARBA00005417"/>
    </source>
</evidence>
<gene>
    <name evidence="6" type="ORF">psyc5s11_28670</name>
</gene>
<dbReference type="PROSITE" id="PS50893">
    <property type="entry name" value="ABC_TRANSPORTER_2"/>
    <property type="match status" value="1"/>
</dbReference>
<name>A0ABN6IXD4_9CLOT</name>
<comment type="similarity">
    <text evidence="1">Belongs to the ABC transporter superfamily.</text>
</comment>
<evidence type="ECO:0000259" key="5">
    <source>
        <dbReference type="PROSITE" id="PS50893"/>
    </source>
</evidence>
<dbReference type="Gene3D" id="3.40.50.300">
    <property type="entry name" value="P-loop containing nucleotide triphosphate hydrolases"/>
    <property type="match status" value="1"/>
</dbReference>
<dbReference type="CDD" id="cd03264">
    <property type="entry name" value="ABC_drug_resistance_like"/>
    <property type="match status" value="1"/>
</dbReference>
<dbReference type="InterPro" id="IPR003439">
    <property type="entry name" value="ABC_transporter-like_ATP-bd"/>
</dbReference>
<evidence type="ECO:0000256" key="2">
    <source>
        <dbReference type="ARBA" id="ARBA00022448"/>
    </source>
</evidence>
<keyword evidence="4 6" id="KW-0067">ATP-binding</keyword>
<sequence length="296" mass="33180">MEIKLNNVTKEYKGIKALDNIDLTIKTPAMIGFLGPNGAGKSTLMKILVGQLMPSYGDVTVDGKNLSQNLNYLKTRLGYLPQDFGLYDELTVEQFLDYISCLKGISENRKKVILNCIKNTNLLEKRKAKIKTLSGGQKQRVGIAQALLNDPELIIVDEPTVGLDPEERIKYRNLFSQGASNKIVILSTHIVEDIESICNQLIVLNKGKFLFNGLPSELIKKAANHVGIVEISNEQKEEFLKREKQESFKVTSTIVKPTGIHYKIVANVLPDFCEKVTPTLEDAYVYCMLKEEQLSD</sequence>
<dbReference type="Pfam" id="PF00005">
    <property type="entry name" value="ABC_tran"/>
    <property type="match status" value="1"/>
</dbReference>
<dbReference type="SUPFAM" id="SSF52540">
    <property type="entry name" value="P-loop containing nucleoside triphosphate hydrolases"/>
    <property type="match status" value="1"/>
</dbReference>
<dbReference type="RefSeq" id="WP_224033203.1">
    <property type="nucleotide sequence ID" value="NZ_AP024849.1"/>
</dbReference>
<dbReference type="PANTHER" id="PTHR43335:SF2">
    <property type="entry name" value="ABC TRANSPORTER, ATP-BINDING PROTEIN"/>
    <property type="match status" value="1"/>
</dbReference>
<evidence type="ECO:0000313" key="7">
    <source>
        <dbReference type="Proteomes" id="UP000824633"/>
    </source>
</evidence>
<keyword evidence="7" id="KW-1185">Reference proteome</keyword>
<dbReference type="PANTHER" id="PTHR43335">
    <property type="entry name" value="ABC TRANSPORTER, ATP-BINDING PROTEIN"/>
    <property type="match status" value="1"/>
</dbReference>
<dbReference type="PROSITE" id="PS00211">
    <property type="entry name" value="ABC_TRANSPORTER_1"/>
    <property type="match status" value="1"/>
</dbReference>
<evidence type="ECO:0000313" key="6">
    <source>
        <dbReference type="EMBL" id="BCZ46800.1"/>
    </source>
</evidence>
<dbReference type="InterPro" id="IPR027417">
    <property type="entry name" value="P-loop_NTPase"/>
</dbReference>